<dbReference type="OrthoDB" id="2555519at2759"/>
<evidence type="ECO:0000313" key="2">
    <source>
        <dbReference type="EMBL" id="KIM70283.1"/>
    </source>
</evidence>
<dbReference type="EMBL" id="KN822005">
    <property type="protein sequence ID" value="KIM70283.1"/>
    <property type="molecule type" value="Genomic_DNA"/>
</dbReference>
<feature type="compositionally biased region" description="Low complexity" evidence="1">
    <location>
        <begin position="313"/>
        <end position="332"/>
    </location>
</feature>
<feature type="compositionally biased region" description="Polar residues" evidence="1">
    <location>
        <begin position="333"/>
        <end position="348"/>
    </location>
</feature>
<dbReference type="AlphaFoldDB" id="A0A0C3A978"/>
<organism evidence="2 3">
    <name type="scientific">Scleroderma citrinum Foug A</name>
    <dbReference type="NCBI Taxonomy" id="1036808"/>
    <lineage>
        <taxon>Eukaryota</taxon>
        <taxon>Fungi</taxon>
        <taxon>Dikarya</taxon>
        <taxon>Basidiomycota</taxon>
        <taxon>Agaricomycotina</taxon>
        <taxon>Agaricomycetes</taxon>
        <taxon>Agaricomycetidae</taxon>
        <taxon>Boletales</taxon>
        <taxon>Sclerodermatineae</taxon>
        <taxon>Sclerodermataceae</taxon>
        <taxon>Scleroderma</taxon>
    </lineage>
</organism>
<reference evidence="3" key="2">
    <citation type="submission" date="2015-01" db="EMBL/GenBank/DDBJ databases">
        <title>Evolutionary Origins and Diversification of the Mycorrhizal Mutualists.</title>
        <authorList>
            <consortium name="DOE Joint Genome Institute"/>
            <consortium name="Mycorrhizal Genomics Consortium"/>
            <person name="Kohler A."/>
            <person name="Kuo A."/>
            <person name="Nagy L.G."/>
            <person name="Floudas D."/>
            <person name="Copeland A."/>
            <person name="Barry K.W."/>
            <person name="Cichocki N."/>
            <person name="Veneault-Fourrey C."/>
            <person name="LaButti K."/>
            <person name="Lindquist E.A."/>
            <person name="Lipzen A."/>
            <person name="Lundell T."/>
            <person name="Morin E."/>
            <person name="Murat C."/>
            <person name="Riley R."/>
            <person name="Ohm R."/>
            <person name="Sun H."/>
            <person name="Tunlid A."/>
            <person name="Henrissat B."/>
            <person name="Grigoriev I.V."/>
            <person name="Hibbett D.S."/>
            <person name="Martin F."/>
        </authorList>
    </citation>
    <scope>NUCLEOTIDE SEQUENCE [LARGE SCALE GENOMIC DNA]</scope>
    <source>
        <strain evidence="3">Foug A</strain>
    </source>
</reference>
<feature type="region of interest" description="Disordered" evidence="1">
    <location>
        <begin position="374"/>
        <end position="402"/>
    </location>
</feature>
<keyword evidence="3" id="KW-1185">Reference proteome</keyword>
<feature type="compositionally biased region" description="Pro residues" evidence="1">
    <location>
        <begin position="27"/>
        <end position="48"/>
    </location>
</feature>
<feature type="region of interest" description="Disordered" evidence="1">
    <location>
        <begin position="456"/>
        <end position="482"/>
    </location>
</feature>
<feature type="compositionally biased region" description="Basic and acidic residues" evidence="1">
    <location>
        <begin position="393"/>
        <end position="402"/>
    </location>
</feature>
<name>A0A0C3A978_9AGAM</name>
<feature type="region of interest" description="Disordered" evidence="1">
    <location>
        <begin position="301"/>
        <end position="356"/>
    </location>
</feature>
<dbReference type="STRING" id="1036808.A0A0C3A978"/>
<dbReference type="HOGENOM" id="CLU_031557_0_0_1"/>
<feature type="region of interest" description="Disordered" evidence="1">
    <location>
        <begin position="212"/>
        <end position="251"/>
    </location>
</feature>
<evidence type="ECO:0000256" key="1">
    <source>
        <dbReference type="SAM" id="MobiDB-lite"/>
    </source>
</evidence>
<feature type="compositionally biased region" description="Polar residues" evidence="1">
    <location>
        <begin position="212"/>
        <end position="228"/>
    </location>
</feature>
<feature type="compositionally biased region" description="Polar residues" evidence="1">
    <location>
        <begin position="536"/>
        <end position="545"/>
    </location>
</feature>
<feature type="compositionally biased region" description="Low complexity" evidence="1">
    <location>
        <begin position="230"/>
        <end position="250"/>
    </location>
</feature>
<feature type="region of interest" description="Disordered" evidence="1">
    <location>
        <begin position="533"/>
        <end position="599"/>
    </location>
</feature>
<evidence type="ECO:0000313" key="3">
    <source>
        <dbReference type="Proteomes" id="UP000053989"/>
    </source>
</evidence>
<dbReference type="InParanoid" id="A0A0C3A978"/>
<feature type="compositionally biased region" description="Polar residues" evidence="1">
    <location>
        <begin position="107"/>
        <end position="139"/>
    </location>
</feature>
<accession>A0A0C3A978</accession>
<gene>
    <name evidence="2" type="ORF">SCLCIDRAFT_1207601</name>
</gene>
<sequence length="599" mass="64473">MDVPVKRKITAKLDYNAGSTYTRNQPPSRPGSPLKRPPPSPLSPPPFRPKAKINGTSTVRKLPSSSSLNATKSNDVSPSVSRPGSPFKSLRPITNGSPLLTNHVKVQFSSRSPTKSPGHTQANQTTSESRQRSLTSASPNLKPPSPDDRPRSGSVSLYHVFPSPDTKTRQPQESPISDRSIPESDRANSPLLPPTKIKSKVSGLAKALNTSDIPSLRANTRPTNSRQRAPSLTSSISLNPSTSSPPSNSIFYPITTATPAANPHRYASPRPIPPLAYNHQTFVSTQDVPTPKKPPLVPKIDPATIPLPPHSPPISALSLSSKSSVSQTSMSSKNDTSSHGAKSVSTVGSHRHGRSVDWKGTLGTLSLSPQLNHVFSNDRGGNPGLESDVESGEESKLRSRAEAKTNRKIADLEITNRSLLAINASLETTKNRQAKEIRDLRRKLRESRLILPPQTFMALKSASSGDDGDVDQDGDDDDSEDIEGVEDAGFQRARCLLDALIQSGKRALESTPEDFREGSAKVLNADELRYWRDSGQHTASTNGQADNPDEDGDDRTTRGWLSPAHVAAPDSDSESFHNTDDYSPGPTLSLPPPITITPS</sequence>
<reference evidence="2 3" key="1">
    <citation type="submission" date="2014-04" db="EMBL/GenBank/DDBJ databases">
        <authorList>
            <consortium name="DOE Joint Genome Institute"/>
            <person name="Kuo A."/>
            <person name="Kohler A."/>
            <person name="Nagy L.G."/>
            <person name="Floudas D."/>
            <person name="Copeland A."/>
            <person name="Barry K.W."/>
            <person name="Cichocki N."/>
            <person name="Veneault-Fourrey C."/>
            <person name="LaButti K."/>
            <person name="Lindquist E.A."/>
            <person name="Lipzen A."/>
            <person name="Lundell T."/>
            <person name="Morin E."/>
            <person name="Murat C."/>
            <person name="Sun H."/>
            <person name="Tunlid A."/>
            <person name="Henrissat B."/>
            <person name="Grigoriev I.V."/>
            <person name="Hibbett D.S."/>
            <person name="Martin F."/>
            <person name="Nordberg H.P."/>
            <person name="Cantor M.N."/>
            <person name="Hua S.X."/>
        </authorList>
    </citation>
    <scope>NUCLEOTIDE SEQUENCE [LARGE SCALE GENOMIC DNA]</scope>
    <source>
        <strain evidence="2 3">Foug A</strain>
    </source>
</reference>
<feature type="compositionally biased region" description="Polar residues" evidence="1">
    <location>
        <begin position="54"/>
        <end position="82"/>
    </location>
</feature>
<feature type="region of interest" description="Disordered" evidence="1">
    <location>
        <begin position="1"/>
        <end position="200"/>
    </location>
</feature>
<feature type="compositionally biased region" description="Acidic residues" evidence="1">
    <location>
        <begin position="466"/>
        <end position="482"/>
    </location>
</feature>
<dbReference type="Proteomes" id="UP000053989">
    <property type="component" value="Unassembled WGS sequence"/>
</dbReference>
<feature type="compositionally biased region" description="Basic residues" evidence="1">
    <location>
        <begin position="1"/>
        <end position="10"/>
    </location>
</feature>
<feature type="compositionally biased region" description="Pro residues" evidence="1">
    <location>
        <begin position="589"/>
        <end position="599"/>
    </location>
</feature>
<protein>
    <submittedName>
        <fullName evidence="2">Uncharacterized protein</fullName>
    </submittedName>
</protein>
<proteinExistence type="predicted"/>